<organism evidence="3 4">
    <name type="scientific">Cellulomonas flavigena (strain ATCC 482 / DSM 20109 / BCRC 11376 / JCM 18109 / NBRC 3775 / NCIMB 8073 / NRS 134)</name>
    <dbReference type="NCBI Taxonomy" id="446466"/>
    <lineage>
        <taxon>Bacteria</taxon>
        <taxon>Bacillati</taxon>
        <taxon>Actinomycetota</taxon>
        <taxon>Actinomycetes</taxon>
        <taxon>Micrococcales</taxon>
        <taxon>Cellulomonadaceae</taxon>
        <taxon>Cellulomonas</taxon>
    </lineage>
</organism>
<keyword evidence="2" id="KW-0472">Membrane</keyword>
<proteinExistence type="predicted"/>
<feature type="compositionally biased region" description="Basic residues" evidence="1">
    <location>
        <begin position="27"/>
        <end position="41"/>
    </location>
</feature>
<dbReference type="Proteomes" id="UP000000849">
    <property type="component" value="Chromosome"/>
</dbReference>
<dbReference type="KEGG" id="cfl:Cfla_3200"/>
<reference evidence="3 4" key="1">
    <citation type="journal article" date="2010" name="Stand. Genomic Sci.">
        <title>Complete genome sequence of Cellulomonas flavigena type strain (134).</title>
        <authorList>
            <person name="Abt B."/>
            <person name="Foster B."/>
            <person name="Lapidus A."/>
            <person name="Clum A."/>
            <person name="Sun H."/>
            <person name="Pukall R."/>
            <person name="Lucas S."/>
            <person name="Glavina Del Rio T."/>
            <person name="Nolan M."/>
            <person name="Tice H."/>
            <person name="Cheng J.F."/>
            <person name="Pitluck S."/>
            <person name="Liolios K."/>
            <person name="Ivanova N."/>
            <person name="Mavromatis K."/>
            <person name="Ovchinnikova G."/>
            <person name="Pati A."/>
            <person name="Goodwin L."/>
            <person name="Chen A."/>
            <person name="Palaniappan K."/>
            <person name="Land M."/>
            <person name="Hauser L."/>
            <person name="Chang Y.J."/>
            <person name="Jeffries C.D."/>
            <person name="Rohde M."/>
            <person name="Goker M."/>
            <person name="Woyke T."/>
            <person name="Bristow J."/>
            <person name="Eisen J.A."/>
            <person name="Markowitz V."/>
            <person name="Hugenholtz P."/>
            <person name="Kyrpides N.C."/>
            <person name="Klenk H.P."/>
        </authorList>
    </citation>
    <scope>NUCLEOTIDE SEQUENCE [LARGE SCALE GENOMIC DNA]</scope>
    <source>
        <strain evidence="4">ATCC 482 / DSM 20109 / BCRC 11376 / JCM 18109 / NBRC 3775 / NCIMB 8073 / NRS 134</strain>
    </source>
</reference>
<protein>
    <submittedName>
        <fullName evidence="3">Uncharacterized protein</fullName>
    </submittedName>
</protein>
<dbReference type="EMBL" id="CP001964">
    <property type="protein sequence ID" value="ADG76082.1"/>
    <property type="molecule type" value="Genomic_DNA"/>
</dbReference>
<evidence type="ECO:0000256" key="2">
    <source>
        <dbReference type="SAM" id="Phobius"/>
    </source>
</evidence>
<dbReference type="STRING" id="446466.Cfla_3200"/>
<keyword evidence="2" id="KW-0812">Transmembrane</keyword>
<evidence type="ECO:0000313" key="4">
    <source>
        <dbReference type="Proteomes" id="UP000000849"/>
    </source>
</evidence>
<evidence type="ECO:0000313" key="3">
    <source>
        <dbReference type="EMBL" id="ADG76082.1"/>
    </source>
</evidence>
<sequence>MATIVDRPSGFSVGAAHHARNPEWVRPPHHTRHARTSRPVRHAGRRRRYVLRDLALALLAVAAAAGVVVGLLHLDPTMRAEVLDLLREARADVAVRLDARGWLAGLPWEGWF</sequence>
<keyword evidence="4" id="KW-1185">Reference proteome</keyword>
<gene>
    <name evidence="3" type="ordered locus">Cfla_3200</name>
</gene>
<dbReference type="RefSeq" id="WP_013118413.1">
    <property type="nucleotide sequence ID" value="NC_014151.1"/>
</dbReference>
<name>D5ULX6_CELFN</name>
<accession>D5ULX6</accession>
<feature type="transmembrane region" description="Helical" evidence="2">
    <location>
        <begin position="54"/>
        <end position="74"/>
    </location>
</feature>
<feature type="region of interest" description="Disordered" evidence="1">
    <location>
        <begin position="1"/>
        <end position="41"/>
    </location>
</feature>
<dbReference type="HOGENOM" id="CLU_2141386_0_0_11"/>
<dbReference type="AlphaFoldDB" id="D5ULX6"/>
<evidence type="ECO:0000256" key="1">
    <source>
        <dbReference type="SAM" id="MobiDB-lite"/>
    </source>
</evidence>
<keyword evidence="2" id="KW-1133">Transmembrane helix</keyword>